<feature type="binding site" evidence="14">
    <location>
        <position position="240"/>
    </location>
    <ligand>
        <name>NAD(+)</name>
        <dbReference type="ChEBI" id="CHEBI:57540"/>
    </ligand>
</feature>
<evidence type="ECO:0000256" key="5">
    <source>
        <dbReference type="ARBA" id="ARBA00022857"/>
    </source>
</evidence>
<protein>
    <recommendedName>
        <fullName evidence="11">Glycerol-3-phosphate dehydrogenase [NAD(P)+]</fullName>
        <ecNumber evidence="11">1.1.1.94</ecNumber>
    </recommendedName>
    <alternativeName>
        <fullName evidence="11">NAD(P)(+)-dependent glycerol-3-phosphate dehydrogenase</fullName>
    </alternativeName>
    <alternativeName>
        <fullName evidence="11">NAD(P)H-dependent dihydroxyacetone-phosphate reductase</fullName>
    </alternativeName>
</protein>
<feature type="binding site" evidence="11">
    <location>
        <position position="124"/>
    </location>
    <ligand>
        <name>sn-glycerol 3-phosphate</name>
        <dbReference type="ChEBI" id="CHEBI:57597"/>
    </ligand>
</feature>
<dbReference type="Proteomes" id="UP000257067">
    <property type="component" value="Unassembled WGS sequence"/>
</dbReference>
<dbReference type="NCBIfam" id="NF000943">
    <property type="entry name" value="PRK00094.2-1"/>
    <property type="match status" value="1"/>
</dbReference>
<feature type="binding site" evidence="11">
    <location>
        <position position="240"/>
    </location>
    <ligand>
        <name>sn-glycerol 3-phosphate</name>
        <dbReference type="ChEBI" id="CHEBI:57597"/>
    </ligand>
</feature>
<dbReference type="Pfam" id="PF07479">
    <property type="entry name" value="NAD_Gly3P_dh_C"/>
    <property type="match status" value="1"/>
</dbReference>
<evidence type="ECO:0000256" key="11">
    <source>
        <dbReference type="HAMAP-Rule" id="MF_00394"/>
    </source>
</evidence>
<keyword evidence="3 11" id="KW-0444">Lipid biosynthesis</keyword>
<dbReference type="PANTHER" id="PTHR11728:SF1">
    <property type="entry name" value="GLYCEROL-3-PHOSPHATE DEHYDROGENASE [NAD(+)] 2, CHLOROPLASTIC"/>
    <property type="match status" value="1"/>
</dbReference>
<feature type="binding site" evidence="11">
    <location>
        <position position="94"/>
    </location>
    <ligand>
        <name>sn-glycerol 3-phosphate</name>
        <dbReference type="ChEBI" id="CHEBI:57597"/>
    </ligand>
</feature>
<sequence length="309" mass="33666">MAIVSVFGGGAWGKALAFSFSFNNQVYIHSRRTLSFKDLCTPNPIKQVDLQKALSADYFVIAIASSALRLWIKEVFYPAANQLKKEIKILSASKGIEENSGAFVSDIFQHFFPSLSLCFLSGPSFAHEVIQKLPCALMISSLNIPLAREFRELMPSFIKTYVSPDIIGGEVSGSYKNVIAIAGGICDGLNLGNNAKASLMARGLIEMYRFGQHFGAKMETFLGLSGAGDLFLTANSTLSRNYRVGLALAQNKPIKQILQDLGEVAEGVKSSKAIVQISKKEGIYTPIATQVQEIINGKDPRESLKVLMK</sequence>
<dbReference type="PANTHER" id="PTHR11728">
    <property type="entry name" value="GLYCEROL-3-PHOSPHATE DEHYDROGENASE"/>
    <property type="match status" value="1"/>
</dbReference>
<feature type="binding site" evidence="11">
    <location>
        <position position="239"/>
    </location>
    <ligand>
        <name>sn-glycerol 3-phosphate</name>
        <dbReference type="ChEBI" id="CHEBI:57597"/>
    </ligand>
</feature>
<dbReference type="InterPro" id="IPR011128">
    <property type="entry name" value="G3P_DH_NAD-dep_N"/>
</dbReference>
<evidence type="ECO:0000256" key="4">
    <source>
        <dbReference type="ARBA" id="ARBA00022741"/>
    </source>
</evidence>
<feature type="domain" description="Glycerol-3-phosphate dehydrogenase NAD-dependent C-terminal" evidence="18">
    <location>
        <begin position="165"/>
        <end position="300"/>
    </location>
</feature>
<evidence type="ECO:0000256" key="13">
    <source>
        <dbReference type="PIRSR" id="PIRSR000114-2"/>
    </source>
</evidence>
<dbReference type="PROSITE" id="PS00957">
    <property type="entry name" value="NAD_G3PDH"/>
    <property type="match status" value="1"/>
</dbReference>
<dbReference type="GO" id="GO:0006650">
    <property type="term" value="P:glycerophospholipid metabolic process"/>
    <property type="evidence" value="ECO:0007669"/>
    <property type="project" value="UniProtKB-UniRule"/>
</dbReference>
<keyword evidence="6 11" id="KW-0560">Oxidoreductase</keyword>
<dbReference type="GO" id="GO:0008654">
    <property type="term" value="P:phospholipid biosynthetic process"/>
    <property type="evidence" value="ECO:0007669"/>
    <property type="project" value="UniProtKB-KW"/>
</dbReference>
<evidence type="ECO:0000313" key="20">
    <source>
        <dbReference type="Proteomes" id="UP000257067"/>
    </source>
</evidence>
<gene>
    <name evidence="11" type="primary">gpsA</name>
    <name evidence="19" type="ORF">CQA62_03840</name>
</gene>
<dbReference type="GO" id="GO:0005829">
    <property type="term" value="C:cytosol"/>
    <property type="evidence" value="ECO:0007669"/>
    <property type="project" value="TreeGrafter"/>
</dbReference>
<comment type="caution">
    <text evidence="11">Lacks conserved residue(s) required for the propagation of feature annotation.</text>
</comment>
<reference evidence="19 20" key="1">
    <citation type="submission" date="2018-04" db="EMBL/GenBank/DDBJ databases">
        <title>Novel Campyloabacter and Helicobacter Species and Strains.</title>
        <authorList>
            <person name="Mannion A.J."/>
            <person name="Shen Z."/>
            <person name="Fox J.G."/>
        </authorList>
    </citation>
    <scope>NUCLEOTIDE SEQUENCE [LARGE SCALE GENOMIC DNA]</scope>
    <source>
        <strain evidence="19 20">ATCC 700242</strain>
    </source>
</reference>
<evidence type="ECO:0000256" key="9">
    <source>
        <dbReference type="ARBA" id="ARBA00023209"/>
    </source>
</evidence>
<dbReference type="GO" id="GO:0051287">
    <property type="term" value="F:NAD binding"/>
    <property type="evidence" value="ECO:0007669"/>
    <property type="project" value="InterPro"/>
</dbReference>
<dbReference type="InterPro" id="IPR013328">
    <property type="entry name" value="6PGD_dom2"/>
</dbReference>
<comment type="similarity">
    <text evidence="1 11 15">Belongs to the NAD-dependent glycerol-3-phosphate dehydrogenase family.</text>
</comment>
<feature type="binding site" evidence="14">
    <location>
        <begin position="8"/>
        <end position="13"/>
    </location>
    <ligand>
        <name>NAD(+)</name>
        <dbReference type="ChEBI" id="CHEBI:57540"/>
    </ligand>
</feature>
<dbReference type="GO" id="GO:0005975">
    <property type="term" value="P:carbohydrate metabolic process"/>
    <property type="evidence" value="ECO:0007669"/>
    <property type="project" value="InterPro"/>
</dbReference>
<keyword evidence="8 11" id="KW-0443">Lipid metabolism</keyword>
<evidence type="ECO:0000256" key="16">
    <source>
        <dbReference type="RuleBase" id="RU000439"/>
    </source>
</evidence>
<keyword evidence="5 11" id="KW-0521">NADP</keyword>
<evidence type="ECO:0000256" key="12">
    <source>
        <dbReference type="PIRSR" id="PIRSR000114-1"/>
    </source>
</evidence>
<feature type="binding site" evidence="13">
    <location>
        <position position="94"/>
    </location>
    <ligand>
        <name>substrate</name>
    </ligand>
</feature>
<dbReference type="InterPro" id="IPR006109">
    <property type="entry name" value="G3P_DH_NAD-dep_C"/>
</dbReference>
<feature type="binding site" evidence="11">
    <location>
        <position position="241"/>
    </location>
    <ligand>
        <name>sn-glycerol 3-phosphate</name>
        <dbReference type="ChEBI" id="CHEBI:57597"/>
    </ligand>
</feature>
<feature type="active site" description="Proton acceptor" evidence="11 12">
    <location>
        <position position="176"/>
    </location>
</feature>
<feature type="binding site" evidence="11">
    <location>
        <position position="126"/>
    </location>
    <ligand>
        <name>NADPH</name>
        <dbReference type="ChEBI" id="CHEBI:57783"/>
    </ligand>
</feature>
<dbReference type="Gene3D" id="3.40.50.720">
    <property type="entry name" value="NAD(P)-binding Rossmann-like Domain"/>
    <property type="match status" value="1"/>
</dbReference>
<evidence type="ECO:0000256" key="7">
    <source>
        <dbReference type="ARBA" id="ARBA00023027"/>
    </source>
</evidence>
<dbReference type="Gene3D" id="1.10.1040.10">
    <property type="entry name" value="N-(1-d-carboxylethyl)-l-norvaline Dehydrogenase, domain 2"/>
    <property type="match status" value="1"/>
</dbReference>
<comment type="subcellular location">
    <subcellularLocation>
        <location evidence="11">Cytoplasm</location>
    </subcellularLocation>
</comment>
<feature type="binding site" evidence="11">
    <location>
        <position position="264"/>
    </location>
    <ligand>
        <name>NADPH</name>
        <dbReference type="ChEBI" id="CHEBI:57783"/>
    </ligand>
</feature>
<organism evidence="19 20">
    <name type="scientific">Helicobacter cholecystus</name>
    <dbReference type="NCBI Taxonomy" id="45498"/>
    <lineage>
        <taxon>Bacteria</taxon>
        <taxon>Pseudomonadati</taxon>
        <taxon>Campylobacterota</taxon>
        <taxon>Epsilonproteobacteria</taxon>
        <taxon>Campylobacterales</taxon>
        <taxon>Helicobacteraceae</taxon>
        <taxon>Helicobacter</taxon>
    </lineage>
</organism>
<keyword evidence="2 11" id="KW-0963">Cytoplasm</keyword>
<dbReference type="UniPathway" id="UPA00940"/>
<feature type="domain" description="Glycerol-3-phosphate dehydrogenase NAD-dependent N-terminal" evidence="17">
    <location>
        <begin position="4"/>
        <end position="143"/>
    </location>
</feature>
<keyword evidence="20" id="KW-1185">Reference proteome</keyword>
<dbReference type="NCBIfam" id="NF000940">
    <property type="entry name" value="PRK00094.1-2"/>
    <property type="match status" value="1"/>
</dbReference>
<dbReference type="SUPFAM" id="SSF51735">
    <property type="entry name" value="NAD(P)-binding Rossmann-fold domains"/>
    <property type="match status" value="1"/>
</dbReference>
<dbReference type="NCBIfam" id="NF000942">
    <property type="entry name" value="PRK00094.1-4"/>
    <property type="match status" value="1"/>
</dbReference>
<evidence type="ECO:0000313" key="19">
    <source>
        <dbReference type="EMBL" id="RDU69279.1"/>
    </source>
</evidence>
<evidence type="ECO:0000256" key="14">
    <source>
        <dbReference type="PIRSR" id="PIRSR000114-3"/>
    </source>
</evidence>
<dbReference type="OrthoDB" id="9812273at2"/>
<feature type="binding site" evidence="11">
    <location>
        <position position="32"/>
    </location>
    <ligand>
        <name>NADPH</name>
        <dbReference type="ChEBI" id="CHEBI:57783"/>
    </ligand>
</feature>
<comment type="catalytic activity">
    <reaction evidence="11">
        <text>sn-glycerol 3-phosphate + NAD(+) = dihydroxyacetone phosphate + NADH + H(+)</text>
        <dbReference type="Rhea" id="RHEA:11092"/>
        <dbReference type="ChEBI" id="CHEBI:15378"/>
        <dbReference type="ChEBI" id="CHEBI:57540"/>
        <dbReference type="ChEBI" id="CHEBI:57597"/>
        <dbReference type="ChEBI" id="CHEBI:57642"/>
        <dbReference type="ChEBI" id="CHEBI:57945"/>
        <dbReference type="EC" id="1.1.1.94"/>
    </reaction>
</comment>
<feature type="binding site" evidence="14">
    <location>
        <position position="126"/>
    </location>
    <ligand>
        <name>NAD(+)</name>
        <dbReference type="ChEBI" id="CHEBI:57540"/>
    </ligand>
</feature>
<feature type="binding site" evidence="11">
    <location>
        <position position="31"/>
    </location>
    <ligand>
        <name>NADPH</name>
        <dbReference type="ChEBI" id="CHEBI:57783"/>
    </ligand>
</feature>
<evidence type="ECO:0000259" key="18">
    <source>
        <dbReference type="Pfam" id="PF07479"/>
    </source>
</evidence>
<keyword evidence="7 11" id="KW-0520">NAD</keyword>
<name>A0A3D8IVH7_9HELI</name>
<feature type="binding site" evidence="11">
    <location>
        <position position="12"/>
    </location>
    <ligand>
        <name>NADPH</name>
        <dbReference type="ChEBI" id="CHEBI:57783"/>
    </ligand>
</feature>
<comment type="pathway">
    <text evidence="11">Membrane lipid metabolism; glycerophospholipid metabolism.</text>
</comment>
<dbReference type="RefSeq" id="WP_104725117.1">
    <property type="nucleotide sequence ID" value="NZ_FZNE01000015.1"/>
</dbReference>
<dbReference type="PRINTS" id="PR00077">
    <property type="entry name" value="GPDHDRGNASE"/>
</dbReference>
<comment type="catalytic activity">
    <reaction evidence="11 16">
        <text>sn-glycerol 3-phosphate + NADP(+) = dihydroxyacetone phosphate + NADPH + H(+)</text>
        <dbReference type="Rhea" id="RHEA:11096"/>
        <dbReference type="ChEBI" id="CHEBI:15378"/>
        <dbReference type="ChEBI" id="CHEBI:57597"/>
        <dbReference type="ChEBI" id="CHEBI:57642"/>
        <dbReference type="ChEBI" id="CHEBI:57783"/>
        <dbReference type="ChEBI" id="CHEBI:58349"/>
        <dbReference type="EC" id="1.1.1.94"/>
    </reaction>
</comment>
<dbReference type="InterPro" id="IPR006168">
    <property type="entry name" value="G3P_DH_NAD-dep"/>
</dbReference>
<feature type="binding site" evidence="11">
    <location>
        <position position="176"/>
    </location>
    <ligand>
        <name>sn-glycerol 3-phosphate</name>
        <dbReference type="ChEBI" id="CHEBI:57597"/>
    </ligand>
</feature>
<evidence type="ECO:0000256" key="2">
    <source>
        <dbReference type="ARBA" id="ARBA00022490"/>
    </source>
</evidence>
<dbReference type="FunFam" id="1.10.1040.10:FF:000025">
    <property type="entry name" value="Glycerol-3-phosphate dehydrogenase [NAD(P)+]"/>
    <property type="match status" value="1"/>
</dbReference>
<feature type="binding site" evidence="13">
    <location>
        <begin position="240"/>
        <end position="241"/>
    </location>
    <ligand>
        <name>substrate</name>
    </ligand>
</feature>
<comment type="caution">
    <text evidence="19">The sequence shown here is derived from an EMBL/GenBank/DDBJ whole genome shotgun (WGS) entry which is preliminary data.</text>
</comment>
<feature type="binding site" evidence="11">
    <location>
        <position position="94"/>
    </location>
    <ligand>
        <name>NADPH</name>
        <dbReference type="ChEBI" id="CHEBI:57783"/>
    </ligand>
</feature>
<feature type="binding site" evidence="11">
    <location>
        <position position="240"/>
    </location>
    <ligand>
        <name>NADPH</name>
        <dbReference type="ChEBI" id="CHEBI:57783"/>
    </ligand>
</feature>
<evidence type="ECO:0000259" key="17">
    <source>
        <dbReference type="Pfam" id="PF01210"/>
    </source>
</evidence>
<dbReference type="PIRSF" id="PIRSF000114">
    <property type="entry name" value="Glycerol-3-P_dh"/>
    <property type="match status" value="1"/>
</dbReference>
<dbReference type="HAMAP" id="MF_00394">
    <property type="entry name" value="NAD_Glyc3P_dehydrog"/>
    <property type="match status" value="1"/>
</dbReference>
<evidence type="ECO:0000256" key="1">
    <source>
        <dbReference type="ARBA" id="ARBA00011009"/>
    </source>
</evidence>
<proteinExistence type="inferred from homology"/>
<evidence type="ECO:0000256" key="3">
    <source>
        <dbReference type="ARBA" id="ARBA00022516"/>
    </source>
</evidence>
<keyword evidence="10 11" id="KW-1208">Phospholipid metabolism</keyword>
<dbReference type="GO" id="GO:0047952">
    <property type="term" value="F:glycerol-3-phosphate dehydrogenase [NAD(P)+] activity"/>
    <property type="evidence" value="ECO:0007669"/>
    <property type="project" value="UniProtKB-UniRule"/>
</dbReference>
<accession>A0A3D8IVH7</accession>
<keyword evidence="4 11" id="KW-0547">Nucleotide-binding</keyword>
<dbReference type="InterPro" id="IPR008927">
    <property type="entry name" value="6-PGluconate_DH-like_C_sf"/>
</dbReference>
<dbReference type="InterPro" id="IPR036291">
    <property type="entry name" value="NAD(P)-bd_dom_sf"/>
</dbReference>
<evidence type="ECO:0000256" key="15">
    <source>
        <dbReference type="RuleBase" id="RU000437"/>
    </source>
</evidence>
<evidence type="ECO:0000256" key="10">
    <source>
        <dbReference type="ARBA" id="ARBA00023264"/>
    </source>
</evidence>
<feature type="binding site" evidence="11">
    <location>
        <position position="266"/>
    </location>
    <ligand>
        <name>NADPH</name>
        <dbReference type="ChEBI" id="CHEBI:57783"/>
    </ligand>
</feature>
<comment type="function">
    <text evidence="11">Catalyzes the reduction of the glycolytic intermediate dihydroxyacetone phosphate (DHAP) to sn-glycerol 3-phosphate (G3P), the key precursor for phospholipid synthesis.</text>
</comment>
<feature type="binding site" evidence="11">
    <location>
        <position position="122"/>
    </location>
    <ligand>
        <name>sn-glycerol 3-phosphate</name>
        <dbReference type="ChEBI" id="CHEBI:57597"/>
    </ligand>
</feature>
<dbReference type="GO" id="GO:0046167">
    <property type="term" value="P:glycerol-3-phosphate biosynthetic process"/>
    <property type="evidence" value="ECO:0007669"/>
    <property type="project" value="UniProtKB-UniRule"/>
</dbReference>
<dbReference type="GO" id="GO:0046168">
    <property type="term" value="P:glycerol-3-phosphate catabolic process"/>
    <property type="evidence" value="ECO:0007669"/>
    <property type="project" value="InterPro"/>
</dbReference>
<dbReference type="EMBL" id="NXLU01000003">
    <property type="protein sequence ID" value="RDU69279.1"/>
    <property type="molecule type" value="Genomic_DNA"/>
</dbReference>
<dbReference type="Pfam" id="PF01210">
    <property type="entry name" value="NAD_Gly3P_dh_N"/>
    <property type="match status" value="1"/>
</dbReference>
<dbReference type="SUPFAM" id="SSF48179">
    <property type="entry name" value="6-phosphogluconate dehydrogenase C-terminal domain-like"/>
    <property type="match status" value="1"/>
</dbReference>
<feature type="binding site" evidence="11">
    <location>
        <position position="229"/>
    </location>
    <ligand>
        <name>sn-glycerol 3-phosphate</name>
        <dbReference type="ChEBI" id="CHEBI:57597"/>
    </ligand>
</feature>
<keyword evidence="9 11" id="KW-0594">Phospholipid biosynthesis</keyword>
<dbReference type="AlphaFoldDB" id="A0A3D8IVH7"/>
<dbReference type="EC" id="1.1.1.94" evidence="11"/>
<evidence type="ECO:0000256" key="8">
    <source>
        <dbReference type="ARBA" id="ARBA00023098"/>
    </source>
</evidence>
<evidence type="ECO:0000256" key="6">
    <source>
        <dbReference type="ARBA" id="ARBA00023002"/>
    </source>
</evidence>